<evidence type="ECO:0000259" key="4">
    <source>
        <dbReference type="Pfam" id="PF01425"/>
    </source>
</evidence>
<dbReference type="GO" id="GO:0016787">
    <property type="term" value="F:hydrolase activity"/>
    <property type="evidence" value="ECO:0007669"/>
    <property type="project" value="UniProtKB-KW"/>
</dbReference>
<accession>A0AAD4CGM1</accession>
<dbReference type="EMBL" id="VCAU01000087">
    <property type="protein sequence ID" value="KAF9885893.1"/>
    <property type="molecule type" value="Genomic_DNA"/>
</dbReference>
<dbReference type="InterPro" id="IPR036928">
    <property type="entry name" value="AS_sf"/>
</dbReference>
<dbReference type="Gene3D" id="3.90.1300.10">
    <property type="entry name" value="Amidase signature (AS) domain"/>
    <property type="match status" value="1"/>
</dbReference>
<name>A0AAD4CGM1_ASPNN</name>
<feature type="domain" description="Amidase" evidence="4">
    <location>
        <begin position="76"/>
        <end position="255"/>
    </location>
</feature>
<evidence type="ECO:0000313" key="6">
    <source>
        <dbReference type="Proteomes" id="UP001194746"/>
    </source>
</evidence>
<evidence type="ECO:0000256" key="3">
    <source>
        <dbReference type="PIRSR" id="PIRSR001221-1"/>
    </source>
</evidence>
<dbReference type="Pfam" id="PF01425">
    <property type="entry name" value="Amidase"/>
    <property type="match status" value="2"/>
</dbReference>
<reference evidence="5" key="2">
    <citation type="submission" date="2020-02" db="EMBL/GenBank/DDBJ databases">
        <authorList>
            <person name="Gilchrist C.L.M."/>
            <person name="Chooi Y.-H."/>
        </authorList>
    </citation>
    <scope>NUCLEOTIDE SEQUENCE</scope>
    <source>
        <strain evidence="5">MST-FP2251</strain>
    </source>
</reference>
<comment type="similarity">
    <text evidence="1">Belongs to the amidase family.</text>
</comment>
<dbReference type="PIRSF" id="PIRSF001221">
    <property type="entry name" value="Amidase_fungi"/>
    <property type="match status" value="1"/>
</dbReference>
<dbReference type="PANTHER" id="PTHR46072">
    <property type="entry name" value="AMIDASE-RELATED-RELATED"/>
    <property type="match status" value="1"/>
</dbReference>
<feature type="domain" description="Amidase" evidence="4">
    <location>
        <begin position="256"/>
        <end position="512"/>
    </location>
</feature>
<dbReference type="InterPro" id="IPR023631">
    <property type="entry name" value="Amidase_dom"/>
</dbReference>
<gene>
    <name evidence="5" type="ORF">FE257_012273</name>
</gene>
<dbReference type="SUPFAM" id="SSF75304">
    <property type="entry name" value="Amidase signature (AS) enzymes"/>
    <property type="match status" value="1"/>
</dbReference>
<dbReference type="Proteomes" id="UP001194746">
    <property type="component" value="Unassembled WGS sequence"/>
</dbReference>
<evidence type="ECO:0000256" key="2">
    <source>
        <dbReference type="ARBA" id="ARBA00022801"/>
    </source>
</evidence>
<reference evidence="5" key="1">
    <citation type="journal article" date="2019" name="Beilstein J. Org. Chem.">
        <title>Nanangenines: drimane sesquiterpenoids as the dominant metabolite cohort of a novel Australian fungus, Aspergillus nanangensis.</title>
        <authorList>
            <person name="Lacey H.J."/>
            <person name="Gilchrist C.L.M."/>
            <person name="Crombie A."/>
            <person name="Kalaitzis J.A."/>
            <person name="Vuong D."/>
            <person name="Rutledge P.J."/>
            <person name="Turner P."/>
            <person name="Pitt J.I."/>
            <person name="Lacey E."/>
            <person name="Chooi Y.H."/>
            <person name="Piggott A.M."/>
        </authorList>
    </citation>
    <scope>NUCLEOTIDE SEQUENCE</scope>
    <source>
        <strain evidence="5">MST-FP2251</strain>
    </source>
</reference>
<sequence length="527" mass="57965">MGSTAWEIVAQEAQSRLLDSIPPQWRIEKDKYAHLTDVTDVPRTAGILTKEQLNITESTATELSHQLTSQRWTAVEVLEAFAARAAIAHQLVNCLTDWLLEDGLKRAAELDKYMQEHGKPVGPLHGIPVCLKDTYDVKGYATTMGYLSKKDDIVNRDAAVVHALREAGAVFYVRTAMPQTGMALETSSNLWGRTLNPFNIHLGAGGSSGGDGALVALHGSPIAPSTDIGGSIRAPAAFNGLYAIRPTADRIPKGDDVRLFTKVLNAHPVNRYDVTCSPVPWREVSKPEGKLTVGVMKSDGVVMPHPPIIRAIEDTCEKLRQAGHQVIDFTPPFDCWEAAKTTFDLYFPDGAKGTLAMVDASGEPLLPAFANLLEVYNAREQTAAESLKCNVRQREYKTKFVKAWDETASQTSNSRPIDVLICPCAPSTSFPHGFNVYWGYTSLFNMLDYPSTILPVSNFRISEEEDPINTAYHPVTSNPYDQANHELYNPSLFKNQPVTIQVVGRPFDDEELIEATGIIDELLNPAN</sequence>
<feature type="active site" description="Acyl-ester intermediate" evidence="3">
    <location>
        <position position="231"/>
    </location>
</feature>
<feature type="active site" description="Charge relay system" evidence="3">
    <location>
        <position position="207"/>
    </location>
</feature>
<evidence type="ECO:0000256" key="1">
    <source>
        <dbReference type="ARBA" id="ARBA00009199"/>
    </source>
</evidence>
<feature type="active site" description="Charge relay system" evidence="3">
    <location>
        <position position="132"/>
    </location>
</feature>
<comment type="caution">
    <text evidence="5">The sequence shown here is derived from an EMBL/GenBank/DDBJ whole genome shotgun (WGS) entry which is preliminary data.</text>
</comment>
<dbReference type="AlphaFoldDB" id="A0AAD4CGM1"/>
<proteinExistence type="inferred from homology"/>
<keyword evidence="2" id="KW-0378">Hydrolase</keyword>
<keyword evidence="6" id="KW-1185">Reference proteome</keyword>
<organism evidence="5 6">
    <name type="scientific">Aspergillus nanangensis</name>
    <dbReference type="NCBI Taxonomy" id="2582783"/>
    <lineage>
        <taxon>Eukaryota</taxon>
        <taxon>Fungi</taxon>
        <taxon>Dikarya</taxon>
        <taxon>Ascomycota</taxon>
        <taxon>Pezizomycotina</taxon>
        <taxon>Eurotiomycetes</taxon>
        <taxon>Eurotiomycetidae</taxon>
        <taxon>Eurotiales</taxon>
        <taxon>Aspergillaceae</taxon>
        <taxon>Aspergillus</taxon>
        <taxon>Aspergillus subgen. Circumdati</taxon>
    </lineage>
</organism>
<evidence type="ECO:0000313" key="5">
    <source>
        <dbReference type="EMBL" id="KAF9885893.1"/>
    </source>
</evidence>
<protein>
    <recommendedName>
        <fullName evidence="4">Amidase domain-containing protein</fullName>
    </recommendedName>
</protein>